<dbReference type="Pfam" id="PF13378">
    <property type="entry name" value="MR_MLE_C"/>
    <property type="match status" value="1"/>
</dbReference>
<dbReference type="InterPro" id="IPR029065">
    <property type="entry name" value="Enolase_C-like"/>
</dbReference>
<comment type="similarity">
    <text evidence="1 5">Belongs to the mandelate racemase/muconate lactonizing enzyme family.</text>
</comment>
<dbReference type="Gene3D" id="3.30.390.10">
    <property type="entry name" value="Enolase-like, N-terminal domain"/>
    <property type="match status" value="1"/>
</dbReference>
<dbReference type="SUPFAM" id="SSF54826">
    <property type="entry name" value="Enolase N-terminal domain-like"/>
    <property type="match status" value="1"/>
</dbReference>
<evidence type="ECO:0000259" key="6">
    <source>
        <dbReference type="SMART" id="SM00922"/>
    </source>
</evidence>
<keyword evidence="2 5" id="KW-0479">Metal-binding</keyword>
<dbReference type="Gene3D" id="3.20.20.120">
    <property type="entry name" value="Enolase-like C-terminal domain"/>
    <property type="match status" value="1"/>
</dbReference>
<proteinExistence type="inferred from homology"/>
<accession>A0ABZ2NAK6</accession>
<comment type="cofactor">
    <cofactor evidence="5">
        <name>Mg(2+)</name>
        <dbReference type="ChEBI" id="CHEBI:18420"/>
    </cofactor>
    <text evidence="5">Binds 1 Mg(2+) ion per subunit.</text>
</comment>
<evidence type="ECO:0000256" key="1">
    <source>
        <dbReference type="ARBA" id="ARBA00008031"/>
    </source>
</evidence>
<dbReference type="RefSeq" id="WP_338754451.1">
    <property type="nucleotide sequence ID" value="NZ_CP147404.1"/>
</dbReference>
<dbReference type="SFLD" id="SFLDS00001">
    <property type="entry name" value="Enolase"/>
    <property type="match status" value="1"/>
</dbReference>
<dbReference type="InterPro" id="IPR029017">
    <property type="entry name" value="Enolase-like_N"/>
</dbReference>
<dbReference type="InterPro" id="IPR013341">
    <property type="entry name" value="Mandelate_racemase_N_dom"/>
</dbReference>
<evidence type="ECO:0000256" key="2">
    <source>
        <dbReference type="ARBA" id="ARBA00022723"/>
    </source>
</evidence>
<keyword evidence="4 5" id="KW-0413">Isomerase</keyword>
<name>A0ABZ2NAK6_9BACI</name>
<sequence>MRITSAKVYGIQLPFAEPFIISYHTYENMPSVILEFQTDEGITGYGEATPDEHVTGETFDSTISALTEFLVPALIGEDPFRIEVIHEKMDKLLLGNPSAKAAVDIACYDLMGKKAGLPVFNLLGGRYHEQLDVPKVLSILEPKEMARQAKEAKDAGYSSIKLKVGTNARKDVERIRAVRLAIGPDFPIRVDANQGWQTASEALSVIRKIEDCEIDWMEQPVVAHDIDALAEVRAKTTIPVMIDEGLHSLEEMREVITKRAADKINIKLMKCCGLYRGSQLVHIAEMAGITCQVGSMVESSIASAAGLHLATAKKAIQSHELVGPLMFSKDVSQLPFTKNSIVVPDKPGLGIEIDKEALEEITCRKIEIK</sequence>
<dbReference type="InterPro" id="IPR013342">
    <property type="entry name" value="Mandelate_racemase_C"/>
</dbReference>
<reference evidence="7 8" key="1">
    <citation type="submission" date="2024-02" db="EMBL/GenBank/DDBJ databases">
        <title>Seven novel Bacillus-like species.</title>
        <authorList>
            <person name="Liu G."/>
        </authorList>
    </citation>
    <scope>NUCLEOTIDE SEQUENCE [LARGE SCALE GENOMIC DNA]</scope>
    <source>
        <strain evidence="7 8">FJAT-52991</strain>
    </source>
</reference>
<organism evidence="7 8">
    <name type="scientific">Bacillus kandeliae</name>
    <dbReference type="NCBI Taxonomy" id="3129297"/>
    <lineage>
        <taxon>Bacteria</taxon>
        <taxon>Bacillati</taxon>
        <taxon>Bacillota</taxon>
        <taxon>Bacilli</taxon>
        <taxon>Bacillales</taxon>
        <taxon>Bacillaceae</taxon>
        <taxon>Bacillus</taxon>
    </lineage>
</organism>
<dbReference type="PANTHER" id="PTHR48073:SF2">
    <property type="entry name" value="O-SUCCINYLBENZOATE SYNTHASE"/>
    <property type="match status" value="1"/>
</dbReference>
<keyword evidence="3 5" id="KW-0460">Magnesium</keyword>
<dbReference type="EMBL" id="CP147404">
    <property type="protein sequence ID" value="WXB94656.1"/>
    <property type="molecule type" value="Genomic_DNA"/>
</dbReference>
<evidence type="ECO:0000313" key="8">
    <source>
        <dbReference type="Proteomes" id="UP001387364"/>
    </source>
</evidence>
<evidence type="ECO:0000256" key="5">
    <source>
        <dbReference type="RuleBase" id="RU366006"/>
    </source>
</evidence>
<dbReference type="Proteomes" id="UP001387364">
    <property type="component" value="Chromosome"/>
</dbReference>
<dbReference type="InterPro" id="IPR036849">
    <property type="entry name" value="Enolase-like_C_sf"/>
</dbReference>
<evidence type="ECO:0000256" key="4">
    <source>
        <dbReference type="ARBA" id="ARBA00023235"/>
    </source>
</evidence>
<feature type="domain" description="Mandelate racemase/muconate lactonizing enzyme C-terminal" evidence="6">
    <location>
        <begin position="142"/>
        <end position="239"/>
    </location>
</feature>
<dbReference type="SMART" id="SM00922">
    <property type="entry name" value="MR_MLE"/>
    <property type="match status" value="1"/>
</dbReference>
<dbReference type="SFLD" id="SFLDF00009">
    <property type="entry name" value="o-succinylbenzoate_synthase"/>
    <property type="match status" value="1"/>
</dbReference>
<keyword evidence="8" id="KW-1185">Reference proteome</keyword>
<protein>
    <recommendedName>
        <fullName evidence="5">Dipeptide epimerase</fullName>
        <ecNumber evidence="5">5.1.1.-</ecNumber>
    </recommendedName>
</protein>
<dbReference type="PANTHER" id="PTHR48073">
    <property type="entry name" value="O-SUCCINYLBENZOATE SYNTHASE-RELATED"/>
    <property type="match status" value="1"/>
</dbReference>
<gene>
    <name evidence="7" type="ORF">WDJ61_08540</name>
</gene>
<dbReference type="SUPFAM" id="SSF51604">
    <property type="entry name" value="Enolase C-terminal domain-like"/>
    <property type="match status" value="1"/>
</dbReference>
<dbReference type="EC" id="5.1.1.-" evidence="5"/>
<dbReference type="InterPro" id="IPR034603">
    <property type="entry name" value="Dipeptide_epimerase"/>
</dbReference>
<evidence type="ECO:0000256" key="3">
    <source>
        <dbReference type="ARBA" id="ARBA00022842"/>
    </source>
</evidence>
<dbReference type="Pfam" id="PF02746">
    <property type="entry name" value="MR_MLE_N"/>
    <property type="match status" value="1"/>
</dbReference>
<dbReference type="SFLD" id="SFLDG00180">
    <property type="entry name" value="muconate_cycloisomerase"/>
    <property type="match status" value="1"/>
</dbReference>
<dbReference type="CDD" id="cd03319">
    <property type="entry name" value="L-Ala-DL-Glu_epimerase"/>
    <property type="match status" value="1"/>
</dbReference>
<evidence type="ECO:0000313" key="7">
    <source>
        <dbReference type="EMBL" id="WXB94656.1"/>
    </source>
</evidence>